<evidence type="ECO:0000313" key="5">
    <source>
        <dbReference type="Proteomes" id="UP001054837"/>
    </source>
</evidence>
<sequence>MIIFDRTHSEVSKMEENSSLNNEKSLETKEANSSSDEDVALEVTLIVLNEGGNNQNVDIRLPIKGLENFGYTCYFNAVMQVLSQSSFFIQGLTDSYAHDYKWKIPQLIVRNGHVEEDSNSEALKITIHRHSPFINIFLGLVGRITSNSGESRSVNPNLLLYYLMQRQSEFDYMDQQDSQHFLRLFLDVIGLEETERNEEALYRYFKATLYKSDFDENDEKLIEAYGYYASHTVVNQTFGGLLISVIFCKECGTCYPRLEPFMDLSLPLVQENQESNQPVAFLRGGIQIEDYKGQDMEENNKKWTYNSDSLNFKRQKKKLEHLEEIETKRLKTNQWAEVENENENIHLNEFETLSNINLSIHIDEDAKKSHIQENFIQINEINNNEIDAVTDNSKKIDSSTATDNFTKIATSEKNVAGLNKKMDALNLSATEMICNEKGKCTDILQSFSNVDNHLSPTTTFESNENQTCNLTESQIKEMISNSLIPLKPETNRNSSEYTLDSCLQNFTKPELLTDDNKYNCEKCTEIKRQEIGDETLRIYSNASKHLLIFSPPPILTLHLKRFQLVGMNFCKMEENVKFPLILDISPYCSSSSLILPHMASVKDEILYSLYGIVEHSGSLDGGHYIAYVKVSKRILNHSFIPKFPLDQYNLEQLLQKCCKTNSSQNIVEDIENTEEKQWYYINDERVTEVSEDKVLKCEAYLLFYERIK</sequence>
<dbReference type="Pfam" id="PF00443">
    <property type="entry name" value="UCH"/>
    <property type="match status" value="1"/>
</dbReference>
<feature type="region of interest" description="Disordered" evidence="2">
    <location>
        <begin position="13"/>
        <end position="35"/>
    </location>
</feature>
<gene>
    <name evidence="4" type="primary">USP45</name>
    <name evidence="4" type="ORF">CDAR_252861</name>
</gene>
<dbReference type="InterPro" id="IPR050164">
    <property type="entry name" value="Peptidase_C19"/>
</dbReference>
<dbReference type="InterPro" id="IPR018200">
    <property type="entry name" value="USP_CS"/>
</dbReference>
<feature type="domain" description="USP" evidence="3">
    <location>
        <begin position="64"/>
        <end position="707"/>
    </location>
</feature>
<evidence type="ECO:0000313" key="4">
    <source>
        <dbReference type="EMBL" id="GIY04486.1"/>
    </source>
</evidence>
<dbReference type="PROSITE" id="PS00973">
    <property type="entry name" value="USP_2"/>
    <property type="match status" value="1"/>
</dbReference>
<proteinExistence type="inferred from homology"/>
<accession>A0AAV4Q5V7</accession>
<dbReference type="PROSITE" id="PS50235">
    <property type="entry name" value="USP_3"/>
    <property type="match status" value="1"/>
</dbReference>
<protein>
    <submittedName>
        <fullName evidence="4">Ubiquitin carboxyl-terminal hydrolase 45</fullName>
    </submittedName>
</protein>
<dbReference type="GO" id="GO:0005634">
    <property type="term" value="C:nucleus"/>
    <property type="evidence" value="ECO:0007669"/>
    <property type="project" value="TreeGrafter"/>
</dbReference>
<dbReference type="PANTHER" id="PTHR24006:SF781">
    <property type="entry name" value="LD34905P"/>
    <property type="match status" value="1"/>
</dbReference>
<comment type="caution">
    <text evidence="4">The sequence shown here is derived from an EMBL/GenBank/DDBJ whole genome shotgun (WGS) entry which is preliminary data.</text>
</comment>
<keyword evidence="4" id="KW-0378">Hydrolase</keyword>
<dbReference type="GO" id="GO:0004843">
    <property type="term" value="F:cysteine-type deubiquitinase activity"/>
    <property type="evidence" value="ECO:0007669"/>
    <property type="project" value="InterPro"/>
</dbReference>
<comment type="similarity">
    <text evidence="1">Belongs to the peptidase C19 family.</text>
</comment>
<reference evidence="4 5" key="1">
    <citation type="submission" date="2021-06" db="EMBL/GenBank/DDBJ databases">
        <title>Caerostris darwini draft genome.</title>
        <authorList>
            <person name="Kono N."/>
            <person name="Arakawa K."/>
        </authorList>
    </citation>
    <scope>NUCLEOTIDE SEQUENCE [LARGE SCALE GENOMIC DNA]</scope>
</reference>
<dbReference type="Gene3D" id="3.90.70.10">
    <property type="entry name" value="Cysteine proteinases"/>
    <property type="match status" value="2"/>
</dbReference>
<dbReference type="InterPro" id="IPR038765">
    <property type="entry name" value="Papain-like_cys_pep_sf"/>
</dbReference>
<dbReference type="EMBL" id="BPLQ01003930">
    <property type="protein sequence ID" value="GIY04486.1"/>
    <property type="molecule type" value="Genomic_DNA"/>
</dbReference>
<dbReference type="PANTHER" id="PTHR24006">
    <property type="entry name" value="UBIQUITIN CARBOXYL-TERMINAL HYDROLASE"/>
    <property type="match status" value="1"/>
</dbReference>
<dbReference type="GO" id="GO:0016579">
    <property type="term" value="P:protein deubiquitination"/>
    <property type="evidence" value="ECO:0007669"/>
    <property type="project" value="InterPro"/>
</dbReference>
<dbReference type="AlphaFoldDB" id="A0AAV4Q5V7"/>
<dbReference type="GO" id="GO:0005829">
    <property type="term" value="C:cytosol"/>
    <property type="evidence" value="ECO:0007669"/>
    <property type="project" value="TreeGrafter"/>
</dbReference>
<organism evidence="4 5">
    <name type="scientific">Caerostris darwini</name>
    <dbReference type="NCBI Taxonomy" id="1538125"/>
    <lineage>
        <taxon>Eukaryota</taxon>
        <taxon>Metazoa</taxon>
        <taxon>Ecdysozoa</taxon>
        <taxon>Arthropoda</taxon>
        <taxon>Chelicerata</taxon>
        <taxon>Arachnida</taxon>
        <taxon>Araneae</taxon>
        <taxon>Araneomorphae</taxon>
        <taxon>Entelegynae</taxon>
        <taxon>Araneoidea</taxon>
        <taxon>Araneidae</taxon>
        <taxon>Caerostris</taxon>
    </lineage>
</organism>
<dbReference type="InterPro" id="IPR028889">
    <property type="entry name" value="USP"/>
</dbReference>
<dbReference type="Proteomes" id="UP001054837">
    <property type="component" value="Unassembled WGS sequence"/>
</dbReference>
<keyword evidence="5" id="KW-1185">Reference proteome</keyword>
<evidence type="ECO:0000256" key="2">
    <source>
        <dbReference type="SAM" id="MobiDB-lite"/>
    </source>
</evidence>
<name>A0AAV4Q5V7_9ARAC</name>
<evidence type="ECO:0000256" key="1">
    <source>
        <dbReference type="ARBA" id="ARBA00009085"/>
    </source>
</evidence>
<dbReference type="SUPFAM" id="SSF54001">
    <property type="entry name" value="Cysteine proteinases"/>
    <property type="match status" value="1"/>
</dbReference>
<dbReference type="InterPro" id="IPR001394">
    <property type="entry name" value="Peptidase_C19_UCH"/>
</dbReference>
<evidence type="ECO:0000259" key="3">
    <source>
        <dbReference type="PROSITE" id="PS50235"/>
    </source>
</evidence>